<dbReference type="InterPro" id="IPR009492">
    <property type="entry name" value="TniQ"/>
</dbReference>
<protein>
    <submittedName>
        <fullName evidence="3">Transposase</fullName>
    </submittedName>
</protein>
<dbReference type="Proteomes" id="UP000294664">
    <property type="component" value="Unassembled WGS sequence"/>
</dbReference>
<feature type="region of interest" description="Disordered" evidence="1">
    <location>
        <begin position="478"/>
        <end position="498"/>
    </location>
</feature>
<evidence type="ECO:0000256" key="1">
    <source>
        <dbReference type="SAM" id="MobiDB-lite"/>
    </source>
</evidence>
<dbReference type="OrthoDB" id="6917259at2"/>
<sequence length="498" mass="56196">MPADLFMVELLDAAEPDAPVLPARTMPLPGEALGSWLLRYAAPFGIAPEALLFGDREADLTADPEWWRKPDPLVIAAIARGTGVAADRIRSLTLLDWPGPGRDDAVPERFGRQRFTAASPSQQTRRIGICPECLAEDDIPYIRRDWTIGWVGACARHRAILVRICPECGAKLRLPSLGASAHFAPERCTRCAFQLARAPYRPAPESMVRLQQRLLDDRPNGVIALPDMIALDWPMAVALFDAMLGIVWFDTKPRAREQLFARIECDFDCQPFGSASEGADGLSILAWMLDAWPRHTQLAFAVLRASRPRRQMRRWPHLAEHERAEVEAVLLGAWPDQKHSPDRGWWRAWIESLPETGADLRAMAKLERLPHRRQRLLALSDVRDGLPVEVAAEAAGVMARTLYIWLRRGAKDGLDAALERPRWQYLTEPQARELIDWIGAASPHGPRWRCNRVVNEARGRFGVEITAHVAQAMLRRHGPWPKRTRRPKRRLTVAPVYD</sequence>
<feature type="compositionally biased region" description="Basic residues" evidence="1">
    <location>
        <begin position="478"/>
        <end position="491"/>
    </location>
</feature>
<feature type="domain" description="TniQ" evidence="2">
    <location>
        <begin position="24"/>
        <end position="159"/>
    </location>
</feature>
<gene>
    <name evidence="3" type="ORF">EDC64_1354</name>
</gene>
<dbReference type="Pfam" id="PF06527">
    <property type="entry name" value="TniQ"/>
    <property type="match status" value="1"/>
</dbReference>
<accession>A0A4R3LK21</accession>
<comment type="caution">
    <text evidence="3">The sequence shown here is derived from an EMBL/GenBank/DDBJ whole genome shotgun (WGS) entry which is preliminary data.</text>
</comment>
<name>A0A4R3LK21_9HYPH</name>
<dbReference type="EMBL" id="SMAI01000035">
    <property type="protein sequence ID" value="TCT00181.1"/>
    <property type="molecule type" value="Genomic_DNA"/>
</dbReference>
<keyword evidence="4" id="KW-1185">Reference proteome</keyword>
<evidence type="ECO:0000313" key="4">
    <source>
        <dbReference type="Proteomes" id="UP000294664"/>
    </source>
</evidence>
<dbReference type="AlphaFoldDB" id="A0A4R3LK21"/>
<dbReference type="RefSeq" id="WP_132036239.1">
    <property type="nucleotide sequence ID" value="NZ_SMAI01000035.1"/>
</dbReference>
<evidence type="ECO:0000259" key="2">
    <source>
        <dbReference type="Pfam" id="PF06527"/>
    </source>
</evidence>
<organism evidence="3 4">
    <name type="scientific">Aquabacter spiritensis</name>
    <dbReference type="NCBI Taxonomy" id="933073"/>
    <lineage>
        <taxon>Bacteria</taxon>
        <taxon>Pseudomonadati</taxon>
        <taxon>Pseudomonadota</taxon>
        <taxon>Alphaproteobacteria</taxon>
        <taxon>Hyphomicrobiales</taxon>
        <taxon>Xanthobacteraceae</taxon>
        <taxon>Aquabacter</taxon>
    </lineage>
</organism>
<proteinExistence type="predicted"/>
<reference evidence="3 4" key="1">
    <citation type="submission" date="2019-03" db="EMBL/GenBank/DDBJ databases">
        <title>Genomic Encyclopedia of Type Strains, Phase IV (KMG-IV): sequencing the most valuable type-strain genomes for metagenomic binning, comparative biology and taxonomic classification.</title>
        <authorList>
            <person name="Goeker M."/>
        </authorList>
    </citation>
    <scope>NUCLEOTIDE SEQUENCE [LARGE SCALE GENOMIC DNA]</scope>
    <source>
        <strain evidence="3 4">DSM 9035</strain>
    </source>
</reference>
<evidence type="ECO:0000313" key="3">
    <source>
        <dbReference type="EMBL" id="TCT00181.1"/>
    </source>
</evidence>